<proteinExistence type="predicted"/>
<dbReference type="InterPro" id="IPR002656">
    <property type="entry name" value="Acyl_transf_3_dom"/>
</dbReference>
<evidence type="ECO:0000313" key="4">
    <source>
        <dbReference type="Proteomes" id="UP000250079"/>
    </source>
</evidence>
<keyword evidence="1" id="KW-0472">Membrane</keyword>
<dbReference type="KEGG" id="gai:IMCC3135_22430"/>
<feature type="transmembrane region" description="Helical" evidence="1">
    <location>
        <begin position="153"/>
        <end position="175"/>
    </location>
</feature>
<organism evidence="3 4">
    <name type="scientific">Granulosicoccus antarcticus IMCC3135</name>
    <dbReference type="NCBI Taxonomy" id="1192854"/>
    <lineage>
        <taxon>Bacteria</taxon>
        <taxon>Pseudomonadati</taxon>
        <taxon>Pseudomonadota</taxon>
        <taxon>Gammaproteobacteria</taxon>
        <taxon>Chromatiales</taxon>
        <taxon>Granulosicoccaceae</taxon>
        <taxon>Granulosicoccus</taxon>
    </lineage>
</organism>
<evidence type="ECO:0000259" key="2">
    <source>
        <dbReference type="Pfam" id="PF01757"/>
    </source>
</evidence>
<evidence type="ECO:0000313" key="3">
    <source>
        <dbReference type="EMBL" id="ASJ74556.1"/>
    </source>
</evidence>
<name>A0A2Z2NSL9_9GAMM</name>
<dbReference type="GO" id="GO:0000271">
    <property type="term" value="P:polysaccharide biosynthetic process"/>
    <property type="evidence" value="ECO:0007669"/>
    <property type="project" value="TreeGrafter"/>
</dbReference>
<dbReference type="Proteomes" id="UP000250079">
    <property type="component" value="Chromosome"/>
</dbReference>
<sequence length="179" mass="20370">MKRIIELDAFRGLAALAIVFSHILVMLPEVGDASPKHSMFIQIVSLPPFRALWGGSEAVVFFFVLSGFVLAMPFYHGPVKIVPFLIKRFIRIYPAYIVAVALSWLAYIGFASIAVDDYSQWFHQIWPDSIKPKDILGHVLLVGSFDNDVFNPVLWTLVMEMRIALIFPVIMWLVLRYNA</sequence>
<dbReference type="InterPro" id="IPR050879">
    <property type="entry name" value="Acyltransferase_3"/>
</dbReference>
<evidence type="ECO:0000256" key="1">
    <source>
        <dbReference type="SAM" id="Phobius"/>
    </source>
</evidence>
<keyword evidence="1" id="KW-1133">Transmembrane helix</keyword>
<gene>
    <name evidence="3" type="ORF">IMCC3135_22430</name>
</gene>
<protein>
    <recommendedName>
        <fullName evidence="2">Acyltransferase 3 domain-containing protein</fullName>
    </recommendedName>
</protein>
<reference evidence="3 4" key="1">
    <citation type="submission" date="2016-12" db="EMBL/GenBank/DDBJ databases">
        <authorList>
            <person name="Song W.-J."/>
            <person name="Kurnit D.M."/>
        </authorList>
    </citation>
    <scope>NUCLEOTIDE SEQUENCE [LARGE SCALE GENOMIC DNA]</scope>
    <source>
        <strain evidence="3 4">IMCC3135</strain>
    </source>
</reference>
<dbReference type="AlphaFoldDB" id="A0A2Z2NSL9"/>
<dbReference type="GO" id="GO:0016747">
    <property type="term" value="F:acyltransferase activity, transferring groups other than amino-acyl groups"/>
    <property type="evidence" value="ECO:0007669"/>
    <property type="project" value="InterPro"/>
</dbReference>
<dbReference type="PANTHER" id="PTHR23028">
    <property type="entry name" value="ACETYLTRANSFERASE"/>
    <property type="match status" value="1"/>
</dbReference>
<feature type="transmembrane region" description="Helical" evidence="1">
    <location>
        <begin position="12"/>
        <end position="31"/>
    </location>
</feature>
<dbReference type="OrthoDB" id="9767863at2"/>
<dbReference type="GO" id="GO:0016020">
    <property type="term" value="C:membrane"/>
    <property type="evidence" value="ECO:0007669"/>
    <property type="project" value="TreeGrafter"/>
</dbReference>
<keyword evidence="1" id="KW-0812">Transmembrane</keyword>
<accession>A0A2Z2NSL9</accession>
<feature type="transmembrane region" description="Helical" evidence="1">
    <location>
        <begin position="93"/>
        <end position="115"/>
    </location>
</feature>
<feature type="domain" description="Acyltransferase 3" evidence="2">
    <location>
        <begin position="5"/>
        <end position="176"/>
    </location>
</feature>
<feature type="transmembrane region" description="Helical" evidence="1">
    <location>
        <begin position="51"/>
        <end position="72"/>
    </location>
</feature>
<dbReference type="EMBL" id="CP018632">
    <property type="protein sequence ID" value="ASJ74556.1"/>
    <property type="molecule type" value="Genomic_DNA"/>
</dbReference>
<dbReference type="PANTHER" id="PTHR23028:SF53">
    <property type="entry name" value="ACYL_TRANSF_3 DOMAIN-CONTAINING PROTEIN"/>
    <property type="match status" value="1"/>
</dbReference>
<keyword evidence="4" id="KW-1185">Reference proteome</keyword>
<dbReference type="RefSeq" id="WP_088919575.1">
    <property type="nucleotide sequence ID" value="NZ_CP018632.1"/>
</dbReference>
<dbReference type="Pfam" id="PF01757">
    <property type="entry name" value="Acyl_transf_3"/>
    <property type="match status" value="1"/>
</dbReference>